<organism evidence="16 17">
    <name type="scientific">Aliikangiella coralliicola</name>
    <dbReference type="NCBI Taxonomy" id="2592383"/>
    <lineage>
        <taxon>Bacteria</taxon>
        <taxon>Pseudomonadati</taxon>
        <taxon>Pseudomonadota</taxon>
        <taxon>Gammaproteobacteria</taxon>
        <taxon>Oceanospirillales</taxon>
        <taxon>Pleioneaceae</taxon>
        <taxon>Aliikangiella</taxon>
    </lineage>
</organism>
<comment type="catalytic activity">
    <reaction evidence="13">
        <text>a (3S)-3-hydroxyacyl-CoA + NAD(+) = a 3-oxoacyl-CoA + NADH + H(+)</text>
        <dbReference type="Rhea" id="RHEA:22432"/>
        <dbReference type="ChEBI" id="CHEBI:15378"/>
        <dbReference type="ChEBI" id="CHEBI:57318"/>
        <dbReference type="ChEBI" id="CHEBI:57540"/>
        <dbReference type="ChEBI" id="CHEBI:57945"/>
        <dbReference type="ChEBI" id="CHEBI:90726"/>
        <dbReference type="EC" id="1.1.1.35"/>
    </reaction>
</comment>
<dbReference type="AlphaFoldDB" id="A0A545TSZ0"/>
<keyword evidence="7" id="KW-0520">NAD</keyword>
<keyword evidence="5" id="KW-0442">Lipid degradation</keyword>
<evidence type="ECO:0000259" key="15">
    <source>
        <dbReference type="Pfam" id="PF02737"/>
    </source>
</evidence>
<keyword evidence="12" id="KW-0511">Multifunctional enzyme</keyword>
<dbReference type="Pfam" id="PF02737">
    <property type="entry name" value="3HCDH_N"/>
    <property type="match status" value="1"/>
</dbReference>
<evidence type="ECO:0000256" key="7">
    <source>
        <dbReference type="ARBA" id="ARBA00023027"/>
    </source>
</evidence>
<dbReference type="GO" id="GO:0003857">
    <property type="term" value="F:(3S)-3-hydroxyacyl-CoA dehydrogenase (NAD+) activity"/>
    <property type="evidence" value="ECO:0007669"/>
    <property type="project" value="UniProtKB-EC"/>
</dbReference>
<dbReference type="InterPro" id="IPR036291">
    <property type="entry name" value="NAD(P)-bd_dom_sf"/>
</dbReference>
<evidence type="ECO:0000256" key="3">
    <source>
        <dbReference type="ARBA" id="ARBA00011245"/>
    </source>
</evidence>
<evidence type="ECO:0000256" key="13">
    <source>
        <dbReference type="ARBA" id="ARBA00049556"/>
    </source>
</evidence>
<keyword evidence="4" id="KW-0276">Fatty acid metabolism</keyword>
<evidence type="ECO:0000256" key="4">
    <source>
        <dbReference type="ARBA" id="ARBA00022832"/>
    </source>
</evidence>
<dbReference type="RefSeq" id="WP_142935378.1">
    <property type="nucleotide sequence ID" value="NZ_ML660174.1"/>
</dbReference>
<evidence type="ECO:0000259" key="14">
    <source>
        <dbReference type="Pfam" id="PF00725"/>
    </source>
</evidence>
<keyword evidence="6" id="KW-0560">Oxidoreductase</keyword>
<evidence type="ECO:0000256" key="11">
    <source>
        <dbReference type="ARBA" id="ARBA00023239"/>
    </source>
</evidence>
<dbReference type="SUPFAM" id="SSF48179">
    <property type="entry name" value="6-phosphogluconate dehydrogenase C-terminal domain-like"/>
    <property type="match status" value="2"/>
</dbReference>
<dbReference type="Gene3D" id="1.10.1040.50">
    <property type="match status" value="1"/>
</dbReference>
<comment type="subunit">
    <text evidence="3">Monomer.</text>
</comment>
<gene>
    <name evidence="16" type="ORF">FLL46_26455</name>
</gene>
<evidence type="ECO:0000256" key="10">
    <source>
        <dbReference type="ARBA" id="ARBA00023235"/>
    </source>
</evidence>
<evidence type="ECO:0000256" key="6">
    <source>
        <dbReference type="ARBA" id="ARBA00023002"/>
    </source>
</evidence>
<dbReference type="FunFam" id="3.40.50.720:FF:000009">
    <property type="entry name" value="Fatty oxidation complex, alpha subunit"/>
    <property type="match status" value="1"/>
</dbReference>
<evidence type="ECO:0000313" key="16">
    <source>
        <dbReference type="EMBL" id="TQV80261.1"/>
    </source>
</evidence>
<evidence type="ECO:0000313" key="17">
    <source>
        <dbReference type="Proteomes" id="UP000315439"/>
    </source>
</evidence>
<keyword evidence="17" id="KW-1185">Reference proteome</keyword>
<dbReference type="SUPFAM" id="SSF52096">
    <property type="entry name" value="ClpP/crotonase"/>
    <property type="match status" value="1"/>
</dbReference>
<reference evidence="16 17" key="1">
    <citation type="submission" date="2019-07" db="EMBL/GenBank/DDBJ databases">
        <title>Draft genome for Aliikangiella sp. M105.</title>
        <authorList>
            <person name="Wang G."/>
        </authorList>
    </citation>
    <scope>NUCLEOTIDE SEQUENCE [LARGE SCALE GENOMIC DNA]</scope>
    <source>
        <strain evidence="16 17">M105</strain>
    </source>
</reference>
<keyword evidence="10" id="KW-0413">Isomerase</keyword>
<dbReference type="PANTHER" id="PTHR23309">
    <property type="entry name" value="3-HYDROXYACYL-COA DEHYROGENASE"/>
    <property type="match status" value="1"/>
</dbReference>
<feature type="domain" description="3-hydroxyacyl-CoA dehydrogenase C-terminal" evidence="14">
    <location>
        <begin position="493"/>
        <end position="585"/>
    </location>
</feature>
<dbReference type="PANTHER" id="PTHR23309:SF49">
    <property type="entry name" value="PEROXISOMAL BIFUNCTIONAL ENZYME"/>
    <property type="match status" value="1"/>
</dbReference>
<protein>
    <submittedName>
        <fullName evidence="16">3-hydroxyacyl-CoA dehydrogenase</fullName>
    </submittedName>
</protein>
<dbReference type="GO" id="GO:0016853">
    <property type="term" value="F:isomerase activity"/>
    <property type="evidence" value="ECO:0007669"/>
    <property type="project" value="UniProtKB-KW"/>
</dbReference>
<dbReference type="Proteomes" id="UP000315439">
    <property type="component" value="Unassembled WGS sequence"/>
</dbReference>
<keyword evidence="8" id="KW-0443">Lipid metabolism</keyword>
<dbReference type="InterPro" id="IPR006176">
    <property type="entry name" value="3-OHacyl-CoA_DH_NAD-bd"/>
</dbReference>
<dbReference type="GO" id="GO:0006635">
    <property type="term" value="P:fatty acid beta-oxidation"/>
    <property type="evidence" value="ECO:0007669"/>
    <property type="project" value="UniProtKB-UniPathway"/>
</dbReference>
<keyword evidence="11" id="KW-0456">Lyase</keyword>
<dbReference type="UniPathway" id="UPA00659"/>
<dbReference type="Pfam" id="PF00725">
    <property type="entry name" value="3HCDH"/>
    <property type="match status" value="1"/>
</dbReference>
<dbReference type="FunFam" id="1.10.1040.50:FF:000006">
    <property type="entry name" value="Peroxisomal bifunctional enzyme"/>
    <property type="match status" value="1"/>
</dbReference>
<comment type="subcellular location">
    <subcellularLocation>
        <location evidence="1">Peroxisome</location>
    </subcellularLocation>
</comment>
<dbReference type="Gene3D" id="3.90.226.10">
    <property type="entry name" value="2-enoyl-CoA Hydratase, Chain A, domain 1"/>
    <property type="match status" value="1"/>
</dbReference>
<dbReference type="CDD" id="cd06558">
    <property type="entry name" value="crotonase-like"/>
    <property type="match status" value="1"/>
</dbReference>
<dbReference type="Gene3D" id="3.40.50.720">
    <property type="entry name" value="NAD(P)-binding Rossmann-like Domain"/>
    <property type="match status" value="1"/>
</dbReference>
<dbReference type="SUPFAM" id="SSF51735">
    <property type="entry name" value="NAD(P)-binding Rossmann-fold domains"/>
    <property type="match status" value="1"/>
</dbReference>
<evidence type="ECO:0000256" key="12">
    <source>
        <dbReference type="ARBA" id="ARBA00023268"/>
    </source>
</evidence>
<dbReference type="GO" id="GO:0004300">
    <property type="term" value="F:enoyl-CoA hydratase activity"/>
    <property type="evidence" value="ECO:0007669"/>
    <property type="project" value="UniProtKB-ARBA"/>
</dbReference>
<evidence type="ECO:0000256" key="2">
    <source>
        <dbReference type="ARBA" id="ARBA00005005"/>
    </source>
</evidence>
<dbReference type="InterPro" id="IPR001753">
    <property type="entry name" value="Enoyl-CoA_hydra/iso"/>
</dbReference>
<comment type="pathway">
    <text evidence="2">Lipid metabolism; fatty acid beta-oxidation.</text>
</comment>
<dbReference type="OrthoDB" id="5389341at2"/>
<keyword evidence="9" id="KW-0576">Peroxisome</keyword>
<dbReference type="GO" id="GO:0070403">
    <property type="term" value="F:NAD+ binding"/>
    <property type="evidence" value="ECO:0007669"/>
    <property type="project" value="InterPro"/>
</dbReference>
<dbReference type="InterPro" id="IPR008927">
    <property type="entry name" value="6-PGluconate_DH-like_C_sf"/>
</dbReference>
<evidence type="ECO:0000256" key="1">
    <source>
        <dbReference type="ARBA" id="ARBA00004275"/>
    </source>
</evidence>
<evidence type="ECO:0000256" key="8">
    <source>
        <dbReference type="ARBA" id="ARBA00023098"/>
    </source>
</evidence>
<evidence type="ECO:0000256" key="5">
    <source>
        <dbReference type="ARBA" id="ARBA00022963"/>
    </source>
</evidence>
<proteinExistence type="predicted"/>
<dbReference type="Pfam" id="PF00378">
    <property type="entry name" value="ECH_1"/>
    <property type="match status" value="1"/>
</dbReference>
<sequence length="703" mass="76784">MNESNKTQISNTQISLEKNAQIGLITIDYPPVNALSQMVRQGIVDGVEQFENDDDIKVIIIRCKSKTFVAGADIKEFGKPPTAPFLPDVVNRIEASNKPIIASMFGTSLGGGFEVALACHYRVALENSKVGLPEVNLGLIPGAGGTQRLPRIVGAKKALEMVTSGKHYSATALNEIQLPQDSDSHRFLFDALFTSDKDLDQATIDFVQGLIDSNSLQLNRVGENTINQEDIDWDAEIKKVSKKARGKLAPTVAAKVLFETRDLSIADGMNYERAEFLKLRESEQSAALRFAFGAEKKAAKTNFSAEPLAVNKVGIIGGGNMGSGIATAFLSSGFSVQLIEQNQQALDAGVSKIKANFESNVKRGRMTSAAAQNLLANLSSATDYQTLSDCELVIEAVFEDIEVKKSLFTQLDKICRDDCVLATNTSYLDINEIASVISNPSQMIGMHFFSPANIMKLLEVVRAEKSSEQALATAMAVGKRLKKVSVLVGVCFGFAGNRMYTRYGREIQQMLLEGASIEQIDRAMTAWGMAMGPLAVQDLSGIDIGHNARSAQPFPDYDPGYFRAAAVMVENQRLGRKTGQGFYRYDENGKPQSDPQAAALIQEKAQELKVEQKTFTDEDIVERALLALTSEGLKLFAEGIVQRLSDIDVIWLHGYGFPRHKGGPMYQARQMGATKLTEALKQLQAKNGELIWPDVDVSLLQEN</sequence>
<dbReference type="InterPro" id="IPR029045">
    <property type="entry name" value="ClpP/crotonase-like_dom_sf"/>
</dbReference>
<dbReference type="EMBL" id="VIKS01000018">
    <property type="protein sequence ID" value="TQV80261.1"/>
    <property type="molecule type" value="Genomic_DNA"/>
</dbReference>
<comment type="caution">
    <text evidence="16">The sequence shown here is derived from an EMBL/GenBank/DDBJ whole genome shotgun (WGS) entry which is preliminary data.</text>
</comment>
<evidence type="ECO:0000256" key="9">
    <source>
        <dbReference type="ARBA" id="ARBA00023140"/>
    </source>
</evidence>
<feature type="domain" description="3-hydroxyacyl-CoA dehydrogenase NAD binding" evidence="15">
    <location>
        <begin position="312"/>
        <end position="488"/>
    </location>
</feature>
<name>A0A545TSZ0_9GAMM</name>
<dbReference type="InterPro" id="IPR006108">
    <property type="entry name" value="3HC_DH_C"/>
</dbReference>
<accession>A0A545TSZ0</accession>